<protein>
    <submittedName>
        <fullName evidence="1">Uncharacterized protein</fullName>
    </submittedName>
</protein>
<dbReference type="Proteomes" id="UP000190648">
    <property type="component" value="Unassembled WGS sequence"/>
</dbReference>
<sequence>MQQYWSNYHWVRRIVLRQPYIFLLLPSEKDLHSVYGTNTEENSSVSTINLCSNTKEILGMSSSLKKQIPSQTG</sequence>
<organism evidence="1 2">
    <name type="scientific">Patagioenas fasciata monilis</name>
    <dbReference type="NCBI Taxonomy" id="372326"/>
    <lineage>
        <taxon>Eukaryota</taxon>
        <taxon>Metazoa</taxon>
        <taxon>Chordata</taxon>
        <taxon>Craniata</taxon>
        <taxon>Vertebrata</taxon>
        <taxon>Euteleostomi</taxon>
        <taxon>Archelosauria</taxon>
        <taxon>Archosauria</taxon>
        <taxon>Dinosauria</taxon>
        <taxon>Saurischia</taxon>
        <taxon>Theropoda</taxon>
        <taxon>Coelurosauria</taxon>
        <taxon>Aves</taxon>
        <taxon>Neognathae</taxon>
        <taxon>Neoaves</taxon>
        <taxon>Columbimorphae</taxon>
        <taxon>Columbiformes</taxon>
        <taxon>Columbidae</taxon>
        <taxon>Patagioenas</taxon>
    </lineage>
</organism>
<evidence type="ECO:0000313" key="2">
    <source>
        <dbReference type="Proteomes" id="UP000190648"/>
    </source>
</evidence>
<dbReference type="EMBL" id="LSYS01002736">
    <property type="protein sequence ID" value="OPJ85770.1"/>
    <property type="molecule type" value="Genomic_DNA"/>
</dbReference>
<evidence type="ECO:0000313" key="1">
    <source>
        <dbReference type="EMBL" id="OPJ85770.1"/>
    </source>
</evidence>
<comment type="caution">
    <text evidence="1">The sequence shown here is derived from an EMBL/GenBank/DDBJ whole genome shotgun (WGS) entry which is preliminary data.</text>
</comment>
<name>A0A1V4KMU2_PATFA</name>
<gene>
    <name evidence="1" type="ORF">AV530_013889</name>
</gene>
<dbReference type="AlphaFoldDB" id="A0A1V4KMU2"/>
<keyword evidence="2" id="KW-1185">Reference proteome</keyword>
<reference evidence="1 2" key="1">
    <citation type="submission" date="2016-02" db="EMBL/GenBank/DDBJ databases">
        <title>Band-tailed pigeon sequencing and assembly.</title>
        <authorList>
            <person name="Soares A.E."/>
            <person name="Novak B.J."/>
            <person name="Rice E.S."/>
            <person name="O'Connell B."/>
            <person name="Chang D."/>
            <person name="Weber S."/>
            <person name="Shapiro B."/>
        </authorList>
    </citation>
    <scope>NUCLEOTIDE SEQUENCE [LARGE SCALE GENOMIC DNA]</scope>
    <source>
        <strain evidence="1">BTP2013</strain>
        <tissue evidence="1">Blood</tissue>
    </source>
</reference>
<proteinExistence type="predicted"/>
<accession>A0A1V4KMU2</accession>